<proteinExistence type="predicted"/>
<name>A0ABV2TKU7_9RHOO</name>
<evidence type="ECO:0000313" key="2">
    <source>
        <dbReference type="EMBL" id="MET7014175.1"/>
    </source>
</evidence>
<keyword evidence="3" id="KW-1185">Reference proteome</keyword>
<evidence type="ECO:0000313" key="3">
    <source>
        <dbReference type="Proteomes" id="UP001549691"/>
    </source>
</evidence>
<organism evidence="2 3">
    <name type="scientific">Uliginosibacterium flavum</name>
    <dbReference type="NCBI Taxonomy" id="1396831"/>
    <lineage>
        <taxon>Bacteria</taxon>
        <taxon>Pseudomonadati</taxon>
        <taxon>Pseudomonadota</taxon>
        <taxon>Betaproteobacteria</taxon>
        <taxon>Rhodocyclales</taxon>
        <taxon>Zoogloeaceae</taxon>
        <taxon>Uliginosibacterium</taxon>
    </lineage>
</organism>
<dbReference type="Pfam" id="PF08379">
    <property type="entry name" value="Bact_transglu_N"/>
    <property type="match status" value="1"/>
</dbReference>
<dbReference type="InterPro" id="IPR038765">
    <property type="entry name" value="Papain-like_cys_pep_sf"/>
</dbReference>
<dbReference type="EMBL" id="JBEWZI010000007">
    <property type="protein sequence ID" value="MET7014175.1"/>
    <property type="molecule type" value="Genomic_DNA"/>
</dbReference>
<dbReference type="Pfam" id="PF01841">
    <property type="entry name" value="Transglut_core"/>
    <property type="match status" value="1"/>
</dbReference>
<comment type="caution">
    <text evidence="2">The sequence shown here is derived from an EMBL/GenBank/DDBJ whole genome shotgun (WGS) entry which is preliminary data.</text>
</comment>
<evidence type="ECO:0000259" key="1">
    <source>
        <dbReference type="SMART" id="SM00460"/>
    </source>
</evidence>
<dbReference type="InterPro" id="IPR002931">
    <property type="entry name" value="Transglutaminase-like"/>
</dbReference>
<gene>
    <name evidence="2" type="ORF">ABXR19_08225</name>
</gene>
<dbReference type="Gene3D" id="3.10.620.30">
    <property type="match status" value="1"/>
</dbReference>
<dbReference type="SMART" id="SM00460">
    <property type="entry name" value="TGc"/>
    <property type="match status" value="1"/>
</dbReference>
<dbReference type="RefSeq" id="WP_354600637.1">
    <property type="nucleotide sequence ID" value="NZ_JBEWZI010000007.1"/>
</dbReference>
<dbReference type="Proteomes" id="UP001549691">
    <property type="component" value="Unassembled WGS sequence"/>
</dbReference>
<sequence>MKYTIRHETRCHFDSPASFSIRNLRITPREEAGLRIENWRVSTPGRSSCSLDTWGNTTHLLTLTEPHENVRILVTGVVDVPDEAVSHFGQGDSPLAPQIYLASTQLTSVDAALAKFSHQHLKQPPQSIDMVLAMLEVLREELLPMPSGGEALRGAAASFGRGRATLPDQVHVLIAACRAAGLPARFVSGYQLGDASHKRASEYAWADVWLEAEGGWVSVDARRAQLASGRQVRLAVGRDYLDACPMRSIHQGGGHEEVRVSVQAA</sequence>
<dbReference type="InterPro" id="IPR013589">
    <property type="entry name" value="Bac_transglu_N"/>
</dbReference>
<dbReference type="PANTHER" id="PTHR33490">
    <property type="entry name" value="BLR5614 PROTEIN-RELATED"/>
    <property type="match status" value="1"/>
</dbReference>
<dbReference type="PANTHER" id="PTHR33490:SF6">
    <property type="entry name" value="SLL1049 PROTEIN"/>
    <property type="match status" value="1"/>
</dbReference>
<reference evidence="2 3" key="1">
    <citation type="submission" date="2024-07" db="EMBL/GenBank/DDBJ databases">
        <title>Uliginosibacterium flavum JJ3220;KACC:17644.</title>
        <authorList>
            <person name="Kim M.K."/>
        </authorList>
    </citation>
    <scope>NUCLEOTIDE SEQUENCE [LARGE SCALE GENOMIC DNA]</scope>
    <source>
        <strain evidence="2 3">KACC:17644</strain>
    </source>
</reference>
<feature type="domain" description="Transglutaminase-like" evidence="1">
    <location>
        <begin position="158"/>
        <end position="223"/>
    </location>
</feature>
<accession>A0ABV2TKU7</accession>
<dbReference type="SUPFAM" id="SSF54001">
    <property type="entry name" value="Cysteine proteinases"/>
    <property type="match status" value="1"/>
</dbReference>
<protein>
    <submittedName>
        <fullName evidence="2">Transglutaminase family protein</fullName>
    </submittedName>
</protein>